<dbReference type="RefSeq" id="XP_004261988.1">
    <property type="nucleotide sequence ID" value="XM_004261940.1"/>
</dbReference>
<evidence type="ECO:0000313" key="1">
    <source>
        <dbReference type="EMBL" id="ELP95217.1"/>
    </source>
</evidence>
<dbReference type="EMBL" id="KB206168">
    <property type="protein sequence ID" value="ELP95217.1"/>
    <property type="molecule type" value="Genomic_DNA"/>
</dbReference>
<proteinExistence type="predicted"/>
<keyword evidence="2" id="KW-1185">Reference proteome</keyword>
<organism evidence="1 2">
    <name type="scientific">Entamoeba invadens IP1</name>
    <dbReference type="NCBI Taxonomy" id="370355"/>
    <lineage>
        <taxon>Eukaryota</taxon>
        <taxon>Amoebozoa</taxon>
        <taxon>Evosea</taxon>
        <taxon>Archamoebae</taxon>
        <taxon>Mastigamoebida</taxon>
        <taxon>Entamoebidae</taxon>
        <taxon>Entamoeba</taxon>
    </lineage>
</organism>
<evidence type="ECO:0000313" key="2">
    <source>
        <dbReference type="Proteomes" id="UP000014680"/>
    </source>
</evidence>
<dbReference type="Proteomes" id="UP000014680">
    <property type="component" value="Unassembled WGS sequence"/>
</dbReference>
<reference evidence="1 2" key="1">
    <citation type="submission" date="2012-10" db="EMBL/GenBank/DDBJ databases">
        <authorList>
            <person name="Zafar N."/>
            <person name="Inman J."/>
            <person name="Hall N."/>
            <person name="Lorenzi H."/>
            <person name="Caler E."/>
        </authorList>
    </citation>
    <scope>NUCLEOTIDE SEQUENCE [LARGE SCALE GENOMIC DNA]</scope>
    <source>
        <strain evidence="1 2">IP1</strain>
    </source>
</reference>
<dbReference type="GeneID" id="14894132"/>
<sequence length="122" mass="13723">MRGDQKLKHDMALGASKKTATRRYQNNKKIEVIHLMEDLLLELGFELITKTLSGKNGVNRLESILEASRNGSSITFKSLTTGLVKTNHKLLKIVSKSKSEYSVNSKVFNIQKVVELNHPDLD</sequence>
<gene>
    <name evidence="1" type="ORF">EIN_430130</name>
</gene>
<name>A0A0A1UHF2_ENTIV</name>
<dbReference type="KEGG" id="eiv:EIN_430130"/>
<dbReference type="AlphaFoldDB" id="A0A0A1UHF2"/>
<protein>
    <submittedName>
        <fullName evidence="1">Uncharacterized protein</fullName>
    </submittedName>
</protein>
<dbReference type="VEuPathDB" id="AmoebaDB:EIN_430130"/>
<accession>A0A0A1UHF2</accession>